<evidence type="ECO:0000313" key="1">
    <source>
        <dbReference type="EMBL" id="CBY15861.1"/>
    </source>
</evidence>
<proteinExistence type="predicted"/>
<feature type="non-terminal residue" evidence="1">
    <location>
        <position position="1"/>
    </location>
</feature>
<protein>
    <submittedName>
        <fullName evidence="1">Uncharacterized protein</fullName>
    </submittedName>
</protein>
<name>E4Y1W7_OIKDI</name>
<dbReference type="Proteomes" id="UP000001307">
    <property type="component" value="Unassembled WGS sequence"/>
</dbReference>
<dbReference type="AlphaFoldDB" id="E4Y1W7"/>
<reference evidence="1 2" key="1">
    <citation type="journal article" date="2010" name="Science">
        <title>Plasticity of animal genome architecture unmasked by rapid evolution of a pelagic tunicate.</title>
        <authorList>
            <person name="Denoeud F."/>
            <person name="Henriet S."/>
            <person name="Mungpakdee S."/>
            <person name="Aury J.M."/>
            <person name="Da Silva C."/>
            <person name="Brinkmann H."/>
            <person name="Mikhaleva J."/>
            <person name="Olsen L.C."/>
            <person name="Jubin C."/>
            <person name="Canestro C."/>
            <person name="Bouquet J.M."/>
            <person name="Danks G."/>
            <person name="Poulain J."/>
            <person name="Campsteijn C."/>
            <person name="Adamski M."/>
            <person name="Cross I."/>
            <person name="Yadetie F."/>
            <person name="Muffato M."/>
            <person name="Louis A."/>
            <person name="Butcher S."/>
            <person name="Tsagkogeorga G."/>
            <person name="Konrad A."/>
            <person name="Singh S."/>
            <person name="Jensen M.F."/>
            <person name="Cong E.H."/>
            <person name="Eikeseth-Otteraa H."/>
            <person name="Noel B."/>
            <person name="Anthouard V."/>
            <person name="Porcel B.M."/>
            <person name="Kachouri-Lafond R."/>
            <person name="Nishino A."/>
            <person name="Ugolini M."/>
            <person name="Chourrout P."/>
            <person name="Nishida H."/>
            <person name="Aasland R."/>
            <person name="Huzurbazar S."/>
            <person name="Westhof E."/>
            <person name="Delsuc F."/>
            <person name="Lehrach H."/>
            <person name="Reinhardt R."/>
            <person name="Weissenbach J."/>
            <person name="Roy S.W."/>
            <person name="Artiguenave F."/>
            <person name="Postlethwait J.H."/>
            <person name="Manak J.R."/>
            <person name="Thompson E.M."/>
            <person name="Jaillon O."/>
            <person name="Du Pasquier L."/>
            <person name="Boudinot P."/>
            <person name="Liberles D.A."/>
            <person name="Volff J.N."/>
            <person name="Philippe H."/>
            <person name="Lenhard B."/>
            <person name="Roest Crollius H."/>
            <person name="Wincker P."/>
            <person name="Chourrout D."/>
        </authorList>
    </citation>
    <scope>NUCLEOTIDE SEQUENCE [LARGE SCALE GENOMIC DNA]</scope>
</reference>
<accession>E4Y1W7</accession>
<sequence length="43" mass="4920">VVFYITEYRAPRPEDIIKYGGVRQNLNKIVGTFLAAFVRCTSI</sequence>
<dbReference type="EMBL" id="FN653703">
    <property type="protein sequence ID" value="CBY15861.1"/>
    <property type="molecule type" value="Genomic_DNA"/>
</dbReference>
<gene>
    <name evidence="1" type="ORF">GSOID_T00014185001</name>
</gene>
<keyword evidence="2" id="KW-1185">Reference proteome</keyword>
<evidence type="ECO:0000313" key="2">
    <source>
        <dbReference type="Proteomes" id="UP000001307"/>
    </source>
</evidence>
<organism evidence="1 2">
    <name type="scientific">Oikopleura dioica</name>
    <name type="common">Tunicate</name>
    <dbReference type="NCBI Taxonomy" id="34765"/>
    <lineage>
        <taxon>Eukaryota</taxon>
        <taxon>Metazoa</taxon>
        <taxon>Chordata</taxon>
        <taxon>Tunicata</taxon>
        <taxon>Appendicularia</taxon>
        <taxon>Copelata</taxon>
        <taxon>Oikopleuridae</taxon>
        <taxon>Oikopleura</taxon>
    </lineage>
</organism>
<dbReference type="InParanoid" id="E4Y1W7"/>